<keyword evidence="1" id="KW-0175">Coiled coil</keyword>
<proteinExistence type="predicted"/>
<organism evidence="4 5">
    <name type="scientific">Tetrahymena thermophila (strain SB210)</name>
    <dbReference type="NCBI Taxonomy" id="312017"/>
    <lineage>
        <taxon>Eukaryota</taxon>
        <taxon>Sar</taxon>
        <taxon>Alveolata</taxon>
        <taxon>Ciliophora</taxon>
        <taxon>Intramacronucleata</taxon>
        <taxon>Oligohymenophorea</taxon>
        <taxon>Hymenostomatida</taxon>
        <taxon>Tetrahymenina</taxon>
        <taxon>Tetrahymenidae</taxon>
        <taxon>Tetrahymena</taxon>
    </lineage>
</organism>
<dbReference type="SUPFAM" id="SSF54277">
    <property type="entry name" value="CAD &amp; PB1 domains"/>
    <property type="match status" value="1"/>
</dbReference>
<dbReference type="KEGG" id="tet:TTHERM_00630539"/>
<evidence type="ECO:0000256" key="1">
    <source>
        <dbReference type="SAM" id="Coils"/>
    </source>
</evidence>
<dbReference type="Gene3D" id="3.10.20.90">
    <property type="entry name" value="Phosphatidylinositol 3-kinase Catalytic Subunit, Chain A, domain 1"/>
    <property type="match status" value="1"/>
</dbReference>
<feature type="region of interest" description="Disordered" evidence="2">
    <location>
        <begin position="430"/>
        <end position="451"/>
    </location>
</feature>
<feature type="region of interest" description="Disordered" evidence="2">
    <location>
        <begin position="124"/>
        <end position="185"/>
    </location>
</feature>
<dbReference type="InterPro" id="IPR000270">
    <property type="entry name" value="PB1_dom"/>
</dbReference>
<dbReference type="Proteomes" id="UP000009168">
    <property type="component" value="Unassembled WGS sequence"/>
</dbReference>
<dbReference type="EMBL" id="GG662532">
    <property type="protein sequence ID" value="EDK31451.2"/>
    <property type="molecule type" value="Genomic_DNA"/>
</dbReference>
<name>A4VD42_TETTS</name>
<reference evidence="5" key="1">
    <citation type="journal article" date="2006" name="PLoS Biol.">
        <title>Macronuclear genome sequence of the ciliate Tetrahymena thermophila, a model eukaryote.</title>
        <authorList>
            <person name="Eisen J.A."/>
            <person name="Coyne R.S."/>
            <person name="Wu M."/>
            <person name="Wu D."/>
            <person name="Thiagarajan M."/>
            <person name="Wortman J.R."/>
            <person name="Badger J.H."/>
            <person name="Ren Q."/>
            <person name="Amedeo P."/>
            <person name="Jones K.M."/>
            <person name="Tallon L.J."/>
            <person name="Delcher A.L."/>
            <person name="Salzberg S.L."/>
            <person name="Silva J.C."/>
            <person name="Haas B.J."/>
            <person name="Majoros W.H."/>
            <person name="Farzad M."/>
            <person name="Carlton J.M."/>
            <person name="Smith R.K. Jr."/>
            <person name="Garg J."/>
            <person name="Pearlman R.E."/>
            <person name="Karrer K.M."/>
            <person name="Sun L."/>
            <person name="Manning G."/>
            <person name="Elde N.C."/>
            <person name="Turkewitz A.P."/>
            <person name="Asai D.J."/>
            <person name="Wilkes D.E."/>
            <person name="Wang Y."/>
            <person name="Cai H."/>
            <person name="Collins K."/>
            <person name="Stewart B.A."/>
            <person name="Lee S.R."/>
            <person name="Wilamowska K."/>
            <person name="Weinberg Z."/>
            <person name="Ruzzo W.L."/>
            <person name="Wloga D."/>
            <person name="Gaertig J."/>
            <person name="Frankel J."/>
            <person name="Tsao C.-C."/>
            <person name="Gorovsky M.A."/>
            <person name="Keeling P.J."/>
            <person name="Waller R.F."/>
            <person name="Patron N.J."/>
            <person name="Cherry J.M."/>
            <person name="Stover N.A."/>
            <person name="Krieger C.J."/>
            <person name="del Toro C."/>
            <person name="Ryder H.F."/>
            <person name="Williamson S.C."/>
            <person name="Barbeau R.A."/>
            <person name="Hamilton E.P."/>
            <person name="Orias E."/>
        </authorList>
    </citation>
    <scope>NUCLEOTIDE SEQUENCE [LARGE SCALE GENOMIC DNA]</scope>
    <source>
        <strain evidence="5">SB210</strain>
    </source>
</reference>
<evidence type="ECO:0000313" key="4">
    <source>
        <dbReference type="EMBL" id="EDK31451.2"/>
    </source>
</evidence>
<sequence length="503" mass="58455">MNTMNFKAFLGKKIHKLPQGLNSFDELLFVIRTIFSQKLPEQYTFKYEDSDKDWIGLESQEDFEAAIGFFKENNINSMKIKIVKSTKPALDQYVLKNLSDEMSQSRIIQFSKKDAEEDLNESVVINKDQNKEDQIAEQNQNRQNELSREQADPVKQQNNLELEQEQKEKQNQEIKQQSSKRNSDAGLNNIQDQILQQKDQENQKVLELNSSQKIQLTLDELKKMIEDVVEQKIKILLSNYNLVPKNDQEQRGISSQDYMNKLNQLNNNLMQIDDKLEERKEDFIKQSDSNSKLNSSQINDSLYQSDLEKKKPRAMLKTDPPAELKVEVGSPYVWSFKIENSGITSWPKYTYFKCLQGPHKDQKIELEQLKPQGVIEIQIPLEAPLKPNKYQEIWSLVQEIPEKPTINFGPKVRYTLVVQEESIVQGDNNAASQNNQQNQRPSISISDPQNNGKVNSKILDIAKQMKEILGGDIKKYIEFVKLDNHEKLPLEQLLNIYIDNQKF</sequence>
<feature type="compositionally biased region" description="Polar residues" evidence="2">
    <location>
        <begin position="440"/>
        <end position="451"/>
    </location>
</feature>
<dbReference type="AlphaFoldDB" id="A4VD42"/>
<accession>A4VD42</accession>
<feature type="compositionally biased region" description="Low complexity" evidence="2">
    <location>
        <begin position="430"/>
        <end position="439"/>
    </location>
</feature>
<dbReference type="Pfam" id="PF16158">
    <property type="entry name" value="N_BRCA1_IG"/>
    <property type="match status" value="1"/>
</dbReference>
<dbReference type="HOGENOM" id="CLU_595161_0_0_1"/>
<dbReference type="InterPro" id="IPR053793">
    <property type="entry name" value="PB1-like"/>
</dbReference>
<evidence type="ECO:0000313" key="5">
    <source>
        <dbReference type="Proteomes" id="UP000009168"/>
    </source>
</evidence>
<keyword evidence="5" id="KW-1185">Reference proteome</keyword>
<feature type="coiled-coil region" evidence="1">
    <location>
        <begin position="255"/>
        <end position="282"/>
    </location>
</feature>
<dbReference type="CDD" id="cd05992">
    <property type="entry name" value="PB1"/>
    <property type="match status" value="1"/>
</dbReference>
<dbReference type="Gene3D" id="2.60.40.10">
    <property type="entry name" value="Immunoglobulins"/>
    <property type="match status" value="1"/>
</dbReference>
<dbReference type="Pfam" id="PF00564">
    <property type="entry name" value="PB1"/>
    <property type="match status" value="1"/>
</dbReference>
<feature type="domain" description="PB1" evidence="3">
    <location>
        <begin position="3"/>
        <end position="85"/>
    </location>
</feature>
<dbReference type="RefSeq" id="XP_001471449.2">
    <property type="nucleotide sequence ID" value="XM_001471399.2"/>
</dbReference>
<dbReference type="InParanoid" id="A4VD42"/>
<gene>
    <name evidence="4" type="ORF">TTHERM_00630539</name>
</gene>
<dbReference type="InterPro" id="IPR013783">
    <property type="entry name" value="Ig-like_fold"/>
</dbReference>
<evidence type="ECO:0000256" key="2">
    <source>
        <dbReference type="SAM" id="MobiDB-lite"/>
    </source>
</evidence>
<dbReference type="GeneID" id="7830890"/>
<dbReference type="InterPro" id="IPR032350">
    <property type="entry name" value="Nbr1_FW"/>
</dbReference>
<dbReference type="PROSITE" id="PS51745">
    <property type="entry name" value="PB1"/>
    <property type="match status" value="1"/>
</dbReference>
<evidence type="ECO:0000259" key="3">
    <source>
        <dbReference type="PROSITE" id="PS51745"/>
    </source>
</evidence>
<protein>
    <submittedName>
        <fullName evidence="4">PB1 domain protein</fullName>
    </submittedName>
</protein>